<evidence type="ECO:0000313" key="1">
    <source>
        <dbReference type="EMBL" id="KAF9448083.1"/>
    </source>
</evidence>
<organism evidence="1 2">
    <name type="scientific">Macrolepiota fuliginosa MF-IS2</name>
    <dbReference type="NCBI Taxonomy" id="1400762"/>
    <lineage>
        <taxon>Eukaryota</taxon>
        <taxon>Fungi</taxon>
        <taxon>Dikarya</taxon>
        <taxon>Basidiomycota</taxon>
        <taxon>Agaricomycotina</taxon>
        <taxon>Agaricomycetes</taxon>
        <taxon>Agaricomycetidae</taxon>
        <taxon>Agaricales</taxon>
        <taxon>Agaricineae</taxon>
        <taxon>Agaricaceae</taxon>
        <taxon>Macrolepiota</taxon>
    </lineage>
</organism>
<proteinExistence type="predicted"/>
<sequence length="514" mass="58707">MEKNDMGGTHQRIHGQENSALHNMPNELLAEIFVHASPQIDFTALAVCNVLCADTDNEYFFHEEHDCAFRQTATLRCPPTILGAVSRLWRQVAWSTPIIWATISLKSNPRLAAAQIALLRLHATNAGRLPFSLSLDLYTITHFNDYPRNDISHPSYDLANLIIDELSGKIKYLWLSSSPCKWIPYISQLPFLRLQELSTDRGPIGRGPPHSDIPVQSQRVPLTPSFTMCVLRLHHLSVDICVELFLYLPELEDFYCHCPSAIFPDSDDVVPEWVKRPSTRPKIKSFSWDVIPQSAWNVALLKDLRLPNLESVTLSGLDAVDDEDAQALFLDFVSKFPNTVRTLELYQPYAYFNREGTKHYFLPLLARLPNIETLRFTACCAEFIRSFLPILALEVPQRPPYVKTWNMALPQLKNITVCKPTIGMVDGKYPIASELVEMLEDRRKRLHFTHLRWDWTGAGVYWNDAKKRLRALASSGVNIEVVENSKAMTWEDCEDKSLTLLEEEIFSQAQPDDE</sequence>
<dbReference type="AlphaFoldDB" id="A0A9P5XB01"/>
<protein>
    <recommendedName>
        <fullName evidence="3">F-box domain-containing protein</fullName>
    </recommendedName>
</protein>
<comment type="caution">
    <text evidence="1">The sequence shown here is derived from an EMBL/GenBank/DDBJ whole genome shotgun (WGS) entry which is preliminary data.</text>
</comment>
<dbReference type="EMBL" id="MU151174">
    <property type="protein sequence ID" value="KAF9448083.1"/>
    <property type="molecule type" value="Genomic_DNA"/>
</dbReference>
<evidence type="ECO:0008006" key="3">
    <source>
        <dbReference type="Google" id="ProtNLM"/>
    </source>
</evidence>
<accession>A0A9P5XB01</accession>
<dbReference type="OrthoDB" id="2961601at2759"/>
<reference evidence="1" key="1">
    <citation type="submission" date="2020-11" db="EMBL/GenBank/DDBJ databases">
        <authorList>
            <consortium name="DOE Joint Genome Institute"/>
            <person name="Ahrendt S."/>
            <person name="Riley R."/>
            <person name="Andreopoulos W."/>
            <person name="Labutti K."/>
            <person name="Pangilinan J."/>
            <person name="Ruiz-Duenas F.J."/>
            <person name="Barrasa J.M."/>
            <person name="Sanchez-Garcia M."/>
            <person name="Camarero S."/>
            <person name="Miyauchi S."/>
            <person name="Serrano A."/>
            <person name="Linde D."/>
            <person name="Babiker R."/>
            <person name="Drula E."/>
            <person name="Ayuso-Fernandez I."/>
            <person name="Pacheco R."/>
            <person name="Padilla G."/>
            <person name="Ferreira P."/>
            <person name="Barriuso J."/>
            <person name="Kellner H."/>
            <person name="Castanera R."/>
            <person name="Alfaro M."/>
            <person name="Ramirez L."/>
            <person name="Pisabarro A.G."/>
            <person name="Kuo A."/>
            <person name="Tritt A."/>
            <person name="Lipzen A."/>
            <person name="He G."/>
            <person name="Yan M."/>
            <person name="Ng V."/>
            <person name="Cullen D."/>
            <person name="Martin F."/>
            <person name="Rosso M.-N."/>
            <person name="Henrissat B."/>
            <person name="Hibbett D."/>
            <person name="Martinez A.T."/>
            <person name="Grigoriev I.V."/>
        </authorList>
    </citation>
    <scope>NUCLEOTIDE SEQUENCE</scope>
    <source>
        <strain evidence="1">MF-IS2</strain>
    </source>
</reference>
<gene>
    <name evidence="1" type="ORF">P691DRAFT_801370</name>
</gene>
<keyword evidence="2" id="KW-1185">Reference proteome</keyword>
<evidence type="ECO:0000313" key="2">
    <source>
        <dbReference type="Proteomes" id="UP000807342"/>
    </source>
</evidence>
<dbReference type="Proteomes" id="UP000807342">
    <property type="component" value="Unassembled WGS sequence"/>
</dbReference>
<name>A0A9P5XB01_9AGAR</name>